<evidence type="ECO:0000313" key="3">
    <source>
        <dbReference type="Proteomes" id="UP000886520"/>
    </source>
</evidence>
<keyword evidence="3" id="KW-1185">Reference proteome</keyword>
<dbReference type="AlphaFoldDB" id="A0A9D4V9N8"/>
<reference evidence="2" key="1">
    <citation type="submission" date="2021-01" db="EMBL/GenBank/DDBJ databases">
        <title>Adiantum capillus-veneris genome.</title>
        <authorList>
            <person name="Fang Y."/>
            <person name="Liao Q."/>
        </authorList>
    </citation>
    <scope>NUCLEOTIDE SEQUENCE</scope>
    <source>
        <strain evidence="2">H3</strain>
        <tissue evidence="2">Leaf</tissue>
    </source>
</reference>
<proteinExistence type="predicted"/>
<sequence>MHSYDPSFSAPDFRPLSFAQDLYGNPALFMQAQVAPSPHAALLCSLLFIPLPCKWRPLQAAPHGPLLPPHAITGSCSPGGLQTKKKKRFLAAPACPSLNKAALQPLGRPTSSVAAQQPSCLLPCNWRLLKQRHFSPQSCGPPLKPSFSWLLASCKPALALSYSAPPPHWPWYGGPSPPHQTSIFASFPPRSPPSTAIGGSL</sequence>
<protein>
    <submittedName>
        <fullName evidence="2">Uncharacterized protein</fullName>
    </submittedName>
</protein>
<name>A0A9D4V9N8_ADICA</name>
<dbReference type="Proteomes" id="UP000886520">
    <property type="component" value="Chromosome 2"/>
</dbReference>
<gene>
    <name evidence="2" type="ORF">GOP47_0002184</name>
</gene>
<organism evidence="2 3">
    <name type="scientific">Adiantum capillus-veneris</name>
    <name type="common">Maidenhair fern</name>
    <dbReference type="NCBI Taxonomy" id="13818"/>
    <lineage>
        <taxon>Eukaryota</taxon>
        <taxon>Viridiplantae</taxon>
        <taxon>Streptophyta</taxon>
        <taxon>Embryophyta</taxon>
        <taxon>Tracheophyta</taxon>
        <taxon>Polypodiopsida</taxon>
        <taxon>Polypodiidae</taxon>
        <taxon>Polypodiales</taxon>
        <taxon>Pteridineae</taxon>
        <taxon>Pteridaceae</taxon>
        <taxon>Vittarioideae</taxon>
        <taxon>Adiantum</taxon>
    </lineage>
</organism>
<feature type="region of interest" description="Disordered" evidence="1">
    <location>
        <begin position="182"/>
        <end position="201"/>
    </location>
</feature>
<dbReference type="EMBL" id="JABFUD020000003">
    <property type="protein sequence ID" value="KAI5082441.1"/>
    <property type="molecule type" value="Genomic_DNA"/>
</dbReference>
<evidence type="ECO:0000313" key="2">
    <source>
        <dbReference type="EMBL" id="KAI5082441.1"/>
    </source>
</evidence>
<comment type="caution">
    <text evidence="2">The sequence shown here is derived from an EMBL/GenBank/DDBJ whole genome shotgun (WGS) entry which is preliminary data.</text>
</comment>
<accession>A0A9D4V9N8</accession>
<evidence type="ECO:0000256" key="1">
    <source>
        <dbReference type="SAM" id="MobiDB-lite"/>
    </source>
</evidence>